<dbReference type="Proteomes" id="UP000641646">
    <property type="component" value="Unassembled WGS sequence"/>
</dbReference>
<dbReference type="InterPro" id="IPR002059">
    <property type="entry name" value="CSP_DNA-bd"/>
</dbReference>
<dbReference type="InterPro" id="IPR019844">
    <property type="entry name" value="CSD_CS"/>
</dbReference>
<name>A0A926VGG6_9CYAN</name>
<reference evidence="3" key="2">
    <citation type="submission" date="2020-08" db="EMBL/GenBank/DDBJ databases">
        <authorList>
            <person name="Chen M."/>
            <person name="Teng W."/>
            <person name="Zhao L."/>
            <person name="Hu C."/>
            <person name="Zhou Y."/>
            <person name="Han B."/>
            <person name="Song L."/>
            <person name="Shu W."/>
        </authorList>
    </citation>
    <scope>NUCLEOTIDE SEQUENCE</scope>
    <source>
        <strain evidence="3">FACHB-1375</strain>
    </source>
</reference>
<dbReference type="CDD" id="cd04458">
    <property type="entry name" value="CSP_CDS"/>
    <property type="match status" value="1"/>
</dbReference>
<evidence type="ECO:0000313" key="3">
    <source>
        <dbReference type="EMBL" id="MBD2183551.1"/>
    </source>
</evidence>
<dbReference type="PROSITE" id="PS00352">
    <property type="entry name" value="CSD_1"/>
    <property type="match status" value="1"/>
</dbReference>
<dbReference type="InterPro" id="IPR012340">
    <property type="entry name" value="NA-bd_OB-fold"/>
</dbReference>
<dbReference type="InterPro" id="IPR050181">
    <property type="entry name" value="Cold_shock_domain"/>
</dbReference>
<dbReference type="PANTHER" id="PTHR11544">
    <property type="entry name" value="COLD SHOCK DOMAIN CONTAINING PROTEINS"/>
    <property type="match status" value="1"/>
</dbReference>
<proteinExistence type="predicted"/>
<evidence type="ECO:0000313" key="4">
    <source>
        <dbReference type="Proteomes" id="UP000641646"/>
    </source>
</evidence>
<reference evidence="3" key="1">
    <citation type="journal article" date="2015" name="ISME J.">
        <title>Draft Genome Sequence of Streptomyces incarnatus NRRL8089, which Produces the Nucleoside Antibiotic Sinefungin.</title>
        <authorList>
            <person name="Oshima K."/>
            <person name="Hattori M."/>
            <person name="Shimizu H."/>
            <person name="Fukuda K."/>
            <person name="Nemoto M."/>
            <person name="Inagaki K."/>
            <person name="Tamura T."/>
        </authorList>
    </citation>
    <scope>NUCLEOTIDE SEQUENCE</scope>
    <source>
        <strain evidence="3">FACHB-1375</strain>
    </source>
</reference>
<protein>
    <submittedName>
        <fullName evidence="3">Cold shock domain-containing protein</fullName>
    </submittedName>
</protein>
<dbReference type="PROSITE" id="PS51857">
    <property type="entry name" value="CSD_2"/>
    <property type="match status" value="1"/>
</dbReference>
<dbReference type="GO" id="GO:0005737">
    <property type="term" value="C:cytoplasm"/>
    <property type="evidence" value="ECO:0007669"/>
    <property type="project" value="UniProtKB-SubCell"/>
</dbReference>
<feature type="domain" description="CSD" evidence="2">
    <location>
        <begin position="104"/>
        <end position="169"/>
    </location>
</feature>
<dbReference type="SUPFAM" id="SSF50249">
    <property type="entry name" value="Nucleic acid-binding proteins"/>
    <property type="match status" value="1"/>
</dbReference>
<evidence type="ECO:0000256" key="1">
    <source>
        <dbReference type="RuleBase" id="RU000408"/>
    </source>
</evidence>
<dbReference type="AlphaFoldDB" id="A0A926VGG6"/>
<gene>
    <name evidence="3" type="ORF">H6G03_21235</name>
</gene>
<dbReference type="EMBL" id="JACJPW010000058">
    <property type="protein sequence ID" value="MBD2183551.1"/>
    <property type="molecule type" value="Genomic_DNA"/>
</dbReference>
<dbReference type="InterPro" id="IPR011129">
    <property type="entry name" value="CSD"/>
</dbReference>
<sequence>MLFRLLTETNTLPYLNSNKKIEKYCDNIREILWDEARAIEVFKKATNLIEQALLKVTYNRFEATRRKAFTTDLINLLNEETTIKEQSKVSERPKLRVIAAQVEREQGKVKWFSDIKGFGFIQGNHPQDIFIHFSDIRGAEQRLYCGDVVEFVLFTNEKGLNAKAVEIVKRATS</sequence>
<dbReference type="GO" id="GO:0003676">
    <property type="term" value="F:nucleic acid binding"/>
    <property type="evidence" value="ECO:0007669"/>
    <property type="project" value="InterPro"/>
</dbReference>
<accession>A0A926VGG6</accession>
<dbReference type="SMART" id="SM00357">
    <property type="entry name" value="CSP"/>
    <property type="match status" value="1"/>
</dbReference>
<dbReference type="PRINTS" id="PR00050">
    <property type="entry name" value="COLDSHOCK"/>
</dbReference>
<dbReference type="Gene3D" id="2.40.50.140">
    <property type="entry name" value="Nucleic acid-binding proteins"/>
    <property type="match status" value="1"/>
</dbReference>
<organism evidence="3 4">
    <name type="scientific">Aerosakkonema funiforme FACHB-1375</name>
    <dbReference type="NCBI Taxonomy" id="2949571"/>
    <lineage>
        <taxon>Bacteria</taxon>
        <taxon>Bacillati</taxon>
        <taxon>Cyanobacteriota</taxon>
        <taxon>Cyanophyceae</taxon>
        <taxon>Oscillatoriophycideae</taxon>
        <taxon>Aerosakkonematales</taxon>
        <taxon>Aerosakkonemataceae</taxon>
        <taxon>Aerosakkonema</taxon>
    </lineage>
</organism>
<evidence type="ECO:0000259" key="2">
    <source>
        <dbReference type="PROSITE" id="PS51857"/>
    </source>
</evidence>
<comment type="subcellular location">
    <subcellularLocation>
        <location evidence="1">Cytoplasm</location>
    </subcellularLocation>
</comment>
<comment type="caution">
    <text evidence="3">The sequence shown here is derived from an EMBL/GenBank/DDBJ whole genome shotgun (WGS) entry which is preliminary data.</text>
</comment>
<keyword evidence="4" id="KW-1185">Reference proteome</keyword>
<dbReference type="Pfam" id="PF00313">
    <property type="entry name" value="CSD"/>
    <property type="match status" value="1"/>
</dbReference>